<feature type="transmembrane region" description="Helical" evidence="5">
    <location>
        <begin position="331"/>
        <end position="349"/>
    </location>
</feature>
<organism evidence="6 7">
    <name type="scientific">Candidatus Electrothrix aarhusensis</name>
    <dbReference type="NCBI Taxonomy" id="1859131"/>
    <lineage>
        <taxon>Bacteria</taxon>
        <taxon>Pseudomonadati</taxon>
        <taxon>Thermodesulfobacteriota</taxon>
        <taxon>Desulfobulbia</taxon>
        <taxon>Desulfobulbales</taxon>
        <taxon>Desulfobulbaceae</taxon>
        <taxon>Candidatus Electrothrix</taxon>
    </lineage>
</organism>
<feature type="transmembrane region" description="Helical" evidence="5">
    <location>
        <begin position="40"/>
        <end position="60"/>
    </location>
</feature>
<dbReference type="Proteomes" id="UP000287853">
    <property type="component" value="Unassembled WGS sequence"/>
</dbReference>
<evidence type="ECO:0000256" key="4">
    <source>
        <dbReference type="ARBA" id="ARBA00023136"/>
    </source>
</evidence>
<sequence>MKVNPYEIIFKNAAVLTAARLFSRIFQFFLFIYAARSLGVTSFGIFSFAYALVKILGISMDMGISRYCIQQLSRNVRMMPTYVGAGLIAKIFLITAGYVLIIGTGWIMGKDLLTMKVLFILATMEAFDSIGSSFESVFSAHEKMQYSAVIISVSNGIMSVLGIVLLYYYNSLLLFCGTLAFGAFLRLVLGAFWCLKKYGTPLFNFDFLFIKHLIKKSIPFSLAFIFVTIYYNVDSAILDIFDGSEIVGYYNAAYRLIEAPLFISASVAAALFPTISRLYHENPVEIKKMVSGAFNKGLALGLSAAVVISFLSEDLISVIYGPGYAPAARVLPILIFSVAFIMPGTICGTTVRATDRQSTSAFIVGGGVILNIILNLILIPRYSFLGAAWATLITEIVVVNVYIQVIRRYIGSIFQMKFLFRILILNSLLLSFLYLTTAAGFWFQLIGCTILFFPFTLITGVVTMKEVREIISWT</sequence>
<accession>A0A444IZR8</accession>
<comment type="caution">
    <text evidence="6">The sequence shown here is derived from an EMBL/GenBank/DDBJ whole genome shotgun (WGS) entry which is preliminary data.</text>
</comment>
<evidence type="ECO:0000313" key="6">
    <source>
        <dbReference type="EMBL" id="RWX46368.1"/>
    </source>
</evidence>
<feature type="transmembrane region" description="Helical" evidence="5">
    <location>
        <begin position="113"/>
        <end position="134"/>
    </location>
</feature>
<keyword evidence="2 5" id="KW-0812">Transmembrane</keyword>
<dbReference type="InterPro" id="IPR002797">
    <property type="entry name" value="Polysacc_synth"/>
</dbReference>
<evidence type="ECO:0000256" key="3">
    <source>
        <dbReference type="ARBA" id="ARBA00022989"/>
    </source>
</evidence>
<feature type="transmembrane region" description="Helical" evidence="5">
    <location>
        <begin position="12"/>
        <end position="34"/>
    </location>
</feature>
<dbReference type="PANTHER" id="PTHR43424">
    <property type="entry name" value="LOCUS PUTATIVE PROTEIN 1-RELATED"/>
    <property type="match status" value="1"/>
</dbReference>
<feature type="transmembrane region" description="Helical" evidence="5">
    <location>
        <begin position="216"/>
        <end position="233"/>
    </location>
</feature>
<dbReference type="Pfam" id="PF01943">
    <property type="entry name" value="Polysacc_synt"/>
    <property type="match status" value="1"/>
</dbReference>
<reference evidence="6 7" key="1">
    <citation type="submission" date="2017-01" db="EMBL/GenBank/DDBJ databases">
        <title>The cable genome- insights into the physiology and evolution of filamentous bacteria capable of sulfide oxidation via long distance electron transfer.</title>
        <authorList>
            <person name="Schreiber L."/>
            <person name="Bjerg J.T."/>
            <person name="Boggild A."/>
            <person name="Van De Vossenberg J."/>
            <person name="Meysman F."/>
            <person name="Nielsen L.P."/>
            <person name="Schramm A."/>
            <person name="Kjeldsen K.U."/>
        </authorList>
    </citation>
    <scope>NUCLEOTIDE SEQUENCE [LARGE SCALE GENOMIC DNA]</scope>
    <source>
        <strain evidence="6">MCF</strain>
    </source>
</reference>
<dbReference type="GO" id="GO:0016020">
    <property type="term" value="C:membrane"/>
    <property type="evidence" value="ECO:0007669"/>
    <property type="project" value="UniProtKB-SubCell"/>
</dbReference>
<dbReference type="CDD" id="cd13128">
    <property type="entry name" value="MATE_Wzx_like"/>
    <property type="match status" value="1"/>
</dbReference>
<protein>
    <submittedName>
        <fullName evidence="6">Membrane protein involved in the export of O-antigen and teichoic acid</fullName>
    </submittedName>
</protein>
<dbReference type="InterPro" id="IPR052556">
    <property type="entry name" value="PolySynth_Transporter"/>
</dbReference>
<dbReference type="EMBL" id="MTKO01000065">
    <property type="protein sequence ID" value="RWX46368.1"/>
    <property type="molecule type" value="Genomic_DNA"/>
</dbReference>
<feature type="transmembrane region" description="Helical" evidence="5">
    <location>
        <begin position="146"/>
        <end position="166"/>
    </location>
</feature>
<feature type="transmembrane region" description="Helical" evidence="5">
    <location>
        <begin position="441"/>
        <end position="462"/>
    </location>
</feature>
<feature type="transmembrane region" description="Helical" evidence="5">
    <location>
        <begin position="253"/>
        <end position="272"/>
    </location>
</feature>
<evidence type="ECO:0000256" key="2">
    <source>
        <dbReference type="ARBA" id="ARBA00022692"/>
    </source>
</evidence>
<feature type="transmembrane region" description="Helical" evidence="5">
    <location>
        <begin position="361"/>
        <end position="380"/>
    </location>
</feature>
<gene>
    <name evidence="6" type="ORF">H206_01570</name>
</gene>
<evidence type="ECO:0000256" key="1">
    <source>
        <dbReference type="ARBA" id="ARBA00004141"/>
    </source>
</evidence>
<feature type="transmembrane region" description="Helical" evidence="5">
    <location>
        <begin position="81"/>
        <end position="107"/>
    </location>
</feature>
<comment type="subcellular location">
    <subcellularLocation>
        <location evidence="1">Membrane</location>
        <topology evidence="1">Multi-pass membrane protein</topology>
    </subcellularLocation>
</comment>
<proteinExistence type="predicted"/>
<feature type="transmembrane region" description="Helical" evidence="5">
    <location>
        <begin position="172"/>
        <end position="195"/>
    </location>
</feature>
<keyword evidence="4 5" id="KW-0472">Membrane</keyword>
<feature type="transmembrane region" description="Helical" evidence="5">
    <location>
        <begin position="386"/>
        <end position="406"/>
    </location>
</feature>
<name>A0A444IZR8_9BACT</name>
<evidence type="ECO:0000313" key="7">
    <source>
        <dbReference type="Proteomes" id="UP000287853"/>
    </source>
</evidence>
<dbReference type="PANTHER" id="PTHR43424:SF1">
    <property type="entry name" value="LOCUS PUTATIVE PROTEIN 1-RELATED"/>
    <property type="match status" value="1"/>
</dbReference>
<feature type="transmembrane region" description="Helical" evidence="5">
    <location>
        <begin position="293"/>
        <end position="311"/>
    </location>
</feature>
<evidence type="ECO:0000256" key="5">
    <source>
        <dbReference type="SAM" id="Phobius"/>
    </source>
</evidence>
<keyword evidence="7" id="KW-1185">Reference proteome</keyword>
<dbReference type="AlphaFoldDB" id="A0A444IZR8"/>
<keyword evidence="3 5" id="KW-1133">Transmembrane helix</keyword>
<feature type="transmembrane region" description="Helical" evidence="5">
    <location>
        <begin position="418"/>
        <end position="435"/>
    </location>
</feature>